<evidence type="ECO:0000256" key="5">
    <source>
        <dbReference type="ARBA" id="ARBA00022553"/>
    </source>
</evidence>
<dbReference type="PROSITE" id="PS00108">
    <property type="entry name" value="PROTEIN_KINASE_ST"/>
    <property type="match status" value="1"/>
</dbReference>
<dbReference type="Gene3D" id="1.10.510.10">
    <property type="entry name" value="Transferase(Phosphotransferase) domain 1"/>
    <property type="match status" value="1"/>
</dbReference>
<dbReference type="GO" id="GO:0001659">
    <property type="term" value="P:temperature homeostasis"/>
    <property type="evidence" value="ECO:0007669"/>
    <property type="project" value="UniProtKB-ARBA"/>
</dbReference>
<dbReference type="PANTHER" id="PTHR44329">
    <property type="entry name" value="SERINE/THREONINE-PROTEIN KINASE TNNI3K-RELATED"/>
    <property type="match status" value="1"/>
</dbReference>
<feature type="region of interest" description="Disordered" evidence="13">
    <location>
        <begin position="30"/>
        <end position="49"/>
    </location>
</feature>
<evidence type="ECO:0000313" key="15">
    <source>
        <dbReference type="EMBL" id="KAK7350609.1"/>
    </source>
</evidence>
<evidence type="ECO:0000256" key="2">
    <source>
        <dbReference type="ARBA" id="ARBA00012513"/>
    </source>
</evidence>
<keyword evidence="8" id="KW-0418">Kinase</keyword>
<keyword evidence="10" id="KW-0829">Tyrosine-protein kinase</keyword>
<keyword evidence="3" id="KW-0963">Cytoplasm</keyword>
<dbReference type="InterPro" id="IPR011009">
    <property type="entry name" value="Kinase-like_dom_sf"/>
</dbReference>
<dbReference type="EMBL" id="JAYMYQ010000002">
    <property type="protein sequence ID" value="KAK7350609.1"/>
    <property type="molecule type" value="Genomic_DNA"/>
</dbReference>
<evidence type="ECO:0000256" key="8">
    <source>
        <dbReference type="ARBA" id="ARBA00022777"/>
    </source>
</evidence>
<protein>
    <recommendedName>
        <fullName evidence="2">non-specific serine/threonine protein kinase</fullName>
        <ecNumber evidence="2">2.7.11.1</ecNumber>
    </recommendedName>
</protein>
<evidence type="ECO:0000256" key="11">
    <source>
        <dbReference type="ARBA" id="ARBA00047899"/>
    </source>
</evidence>
<dbReference type="Pfam" id="PF07714">
    <property type="entry name" value="PK_Tyr_Ser-Thr"/>
    <property type="match status" value="1"/>
</dbReference>
<dbReference type="GO" id="GO:0071244">
    <property type="term" value="P:cellular response to carbon dioxide"/>
    <property type="evidence" value="ECO:0007669"/>
    <property type="project" value="UniProtKB-ARBA"/>
</dbReference>
<dbReference type="InterPro" id="IPR008271">
    <property type="entry name" value="Ser/Thr_kinase_AS"/>
</dbReference>
<evidence type="ECO:0000313" key="16">
    <source>
        <dbReference type="Proteomes" id="UP001367508"/>
    </source>
</evidence>
<dbReference type="Gene3D" id="3.30.200.20">
    <property type="entry name" value="Phosphorylase Kinase, domain 1"/>
    <property type="match status" value="1"/>
</dbReference>
<dbReference type="AlphaFoldDB" id="A0AAN9M9Z2"/>
<keyword evidence="9" id="KW-0067">ATP-binding</keyword>
<comment type="subcellular location">
    <subcellularLocation>
        <location evidence="1">Cytoplasm</location>
        <location evidence="1">Cytosol</location>
    </subcellularLocation>
</comment>
<dbReference type="FunFam" id="3.30.200.20:FF:000034">
    <property type="entry name" value="Kinase suppressor of Ras 1"/>
    <property type="match status" value="1"/>
</dbReference>
<dbReference type="PROSITE" id="PS50011">
    <property type="entry name" value="PROTEIN_KINASE_DOM"/>
    <property type="match status" value="1"/>
</dbReference>
<dbReference type="GO" id="GO:0004713">
    <property type="term" value="F:protein tyrosine kinase activity"/>
    <property type="evidence" value="ECO:0007669"/>
    <property type="project" value="UniProtKB-KW"/>
</dbReference>
<dbReference type="PANTHER" id="PTHR44329:SF263">
    <property type="entry name" value="DUAL-SPECIFICITY KINASE TKL-PL-4 FAMILY-RELATED"/>
    <property type="match status" value="1"/>
</dbReference>
<keyword evidence="4" id="KW-0723">Serine/threonine-protein kinase</keyword>
<organism evidence="15 16">
    <name type="scientific">Canavalia gladiata</name>
    <name type="common">Sword bean</name>
    <name type="synonym">Dolichos gladiatus</name>
    <dbReference type="NCBI Taxonomy" id="3824"/>
    <lineage>
        <taxon>Eukaryota</taxon>
        <taxon>Viridiplantae</taxon>
        <taxon>Streptophyta</taxon>
        <taxon>Embryophyta</taxon>
        <taxon>Tracheophyta</taxon>
        <taxon>Spermatophyta</taxon>
        <taxon>Magnoliopsida</taxon>
        <taxon>eudicotyledons</taxon>
        <taxon>Gunneridae</taxon>
        <taxon>Pentapetalae</taxon>
        <taxon>rosids</taxon>
        <taxon>fabids</taxon>
        <taxon>Fabales</taxon>
        <taxon>Fabaceae</taxon>
        <taxon>Papilionoideae</taxon>
        <taxon>50 kb inversion clade</taxon>
        <taxon>NPAAA clade</taxon>
        <taxon>indigoferoid/millettioid clade</taxon>
        <taxon>Phaseoleae</taxon>
        <taxon>Canavalia</taxon>
    </lineage>
</organism>
<dbReference type="GO" id="GO:0010114">
    <property type="term" value="P:response to red light"/>
    <property type="evidence" value="ECO:0007669"/>
    <property type="project" value="UniProtKB-ARBA"/>
</dbReference>
<dbReference type="InterPro" id="IPR051681">
    <property type="entry name" value="Ser/Thr_Kinases-Pseudokinases"/>
</dbReference>
<dbReference type="FunFam" id="1.10.510.10:FF:000310">
    <property type="entry name" value="Serine/threonine-protein kinase HT1"/>
    <property type="match status" value="1"/>
</dbReference>
<evidence type="ECO:0000256" key="7">
    <source>
        <dbReference type="ARBA" id="ARBA00022741"/>
    </source>
</evidence>
<evidence type="ECO:0000256" key="4">
    <source>
        <dbReference type="ARBA" id="ARBA00022527"/>
    </source>
</evidence>
<comment type="caution">
    <text evidence="15">The sequence shown here is derived from an EMBL/GenBank/DDBJ whole genome shotgun (WGS) entry which is preliminary data.</text>
</comment>
<comment type="catalytic activity">
    <reaction evidence="12">
        <text>L-seryl-[protein] + ATP = O-phospho-L-seryl-[protein] + ADP + H(+)</text>
        <dbReference type="Rhea" id="RHEA:17989"/>
        <dbReference type="Rhea" id="RHEA-COMP:9863"/>
        <dbReference type="Rhea" id="RHEA-COMP:11604"/>
        <dbReference type="ChEBI" id="CHEBI:15378"/>
        <dbReference type="ChEBI" id="CHEBI:29999"/>
        <dbReference type="ChEBI" id="CHEBI:30616"/>
        <dbReference type="ChEBI" id="CHEBI:83421"/>
        <dbReference type="ChEBI" id="CHEBI:456216"/>
        <dbReference type="EC" id="2.7.11.1"/>
    </reaction>
</comment>
<keyword evidence="6" id="KW-0808">Transferase</keyword>
<gene>
    <name evidence="15" type="ORF">VNO77_09423</name>
</gene>
<dbReference type="GO" id="GO:0009637">
    <property type="term" value="P:response to blue light"/>
    <property type="evidence" value="ECO:0007669"/>
    <property type="project" value="UniProtKB-ARBA"/>
</dbReference>
<sequence length="390" mass="43512">MKESNDGFVRADQIDLKSIDEQLERHLSKVLMKHKDEDDDASDHPRHSSSFATAAKFKSVAATAPTLAAAPTFKKQRHDWEIDPSNLIIKTIIARGTFGTVHRGIYDGQDVAVKMLDWGEEGHRTEAEIAALRSAFTQEVAVWHKLDHPNVTKFIGATMGSSELQIQTDNGLISMPSNICCVVVEYLAGGTLKSFLIKNRRRKLAFKVVIQLALDLARGLSYLHSQKVVHRDVKTENMLLDKTRTVKIADFGVARVEASNPNDMTGETGTLGYMAPEVLNGNPYNRKCDVYSFGICLWEIYCCDMPYPDLSFSEITSAVVRQNLRPEIPRCCPSALANVMKRCWDANPDKRPEMDEVVSMLEAIDTSKGGGMIPVDQQQGCLCFRKYRGP</sequence>
<proteinExistence type="predicted"/>
<dbReference type="GO" id="GO:0005524">
    <property type="term" value="F:ATP binding"/>
    <property type="evidence" value="ECO:0007669"/>
    <property type="project" value="UniProtKB-KW"/>
</dbReference>
<keyword evidence="7" id="KW-0547">Nucleotide-binding</keyword>
<evidence type="ECO:0000259" key="14">
    <source>
        <dbReference type="PROSITE" id="PS50011"/>
    </source>
</evidence>
<evidence type="ECO:0000256" key="1">
    <source>
        <dbReference type="ARBA" id="ARBA00004514"/>
    </source>
</evidence>
<dbReference type="EC" id="2.7.11.1" evidence="2"/>
<dbReference type="GO" id="GO:0005886">
    <property type="term" value="C:plasma membrane"/>
    <property type="evidence" value="ECO:0007669"/>
    <property type="project" value="TreeGrafter"/>
</dbReference>
<keyword evidence="16" id="KW-1185">Reference proteome</keyword>
<reference evidence="15 16" key="1">
    <citation type="submission" date="2024-01" db="EMBL/GenBank/DDBJ databases">
        <title>The genomes of 5 underutilized Papilionoideae crops provide insights into root nodulation and disease resistanc.</title>
        <authorList>
            <person name="Jiang F."/>
        </authorList>
    </citation>
    <scope>NUCLEOTIDE SEQUENCE [LARGE SCALE GENOMIC DNA]</scope>
    <source>
        <strain evidence="15">LVBAO_FW01</strain>
        <tissue evidence="15">Leaves</tissue>
    </source>
</reference>
<evidence type="ECO:0000256" key="12">
    <source>
        <dbReference type="ARBA" id="ARBA00048679"/>
    </source>
</evidence>
<evidence type="ECO:0000256" key="3">
    <source>
        <dbReference type="ARBA" id="ARBA00022490"/>
    </source>
</evidence>
<dbReference type="Proteomes" id="UP001367508">
    <property type="component" value="Unassembled WGS sequence"/>
</dbReference>
<dbReference type="InterPro" id="IPR001245">
    <property type="entry name" value="Ser-Thr/Tyr_kinase_cat_dom"/>
</dbReference>
<dbReference type="SMART" id="SM00220">
    <property type="entry name" value="S_TKc"/>
    <property type="match status" value="1"/>
</dbReference>
<comment type="catalytic activity">
    <reaction evidence="11">
        <text>L-threonyl-[protein] + ATP = O-phospho-L-threonyl-[protein] + ADP + H(+)</text>
        <dbReference type="Rhea" id="RHEA:46608"/>
        <dbReference type="Rhea" id="RHEA-COMP:11060"/>
        <dbReference type="Rhea" id="RHEA-COMP:11605"/>
        <dbReference type="ChEBI" id="CHEBI:15378"/>
        <dbReference type="ChEBI" id="CHEBI:30013"/>
        <dbReference type="ChEBI" id="CHEBI:30616"/>
        <dbReference type="ChEBI" id="CHEBI:61977"/>
        <dbReference type="ChEBI" id="CHEBI:456216"/>
        <dbReference type="EC" id="2.7.11.1"/>
    </reaction>
</comment>
<name>A0AAN9M9Z2_CANGL</name>
<dbReference type="GO" id="GO:0005829">
    <property type="term" value="C:cytosol"/>
    <property type="evidence" value="ECO:0007669"/>
    <property type="project" value="UniProtKB-SubCell"/>
</dbReference>
<dbReference type="PRINTS" id="PR00109">
    <property type="entry name" value="TYRKINASE"/>
</dbReference>
<keyword evidence="5" id="KW-0597">Phosphoprotein</keyword>
<dbReference type="SUPFAM" id="SSF56112">
    <property type="entry name" value="Protein kinase-like (PK-like)"/>
    <property type="match status" value="1"/>
</dbReference>
<feature type="domain" description="Protein kinase" evidence="14">
    <location>
        <begin position="87"/>
        <end position="364"/>
    </location>
</feature>
<evidence type="ECO:0000256" key="9">
    <source>
        <dbReference type="ARBA" id="ARBA00022840"/>
    </source>
</evidence>
<evidence type="ECO:0000256" key="13">
    <source>
        <dbReference type="SAM" id="MobiDB-lite"/>
    </source>
</evidence>
<dbReference type="GO" id="GO:1902456">
    <property type="term" value="P:regulation of stomatal opening"/>
    <property type="evidence" value="ECO:0007669"/>
    <property type="project" value="UniProtKB-ARBA"/>
</dbReference>
<dbReference type="InterPro" id="IPR000719">
    <property type="entry name" value="Prot_kinase_dom"/>
</dbReference>
<evidence type="ECO:0000256" key="6">
    <source>
        <dbReference type="ARBA" id="ARBA00022679"/>
    </source>
</evidence>
<dbReference type="CDD" id="cd13999">
    <property type="entry name" value="STKc_MAP3K-like"/>
    <property type="match status" value="1"/>
</dbReference>
<dbReference type="GO" id="GO:0004674">
    <property type="term" value="F:protein serine/threonine kinase activity"/>
    <property type="evidence" value="ECO:0007669"/>
    <property type="project" value="UniProtKB-KW"/>
</dbReference>
<accession>A0AAN9M9Z2</accession>
<evidence type="ECO:0000256" key="10">
    <source>
        <dbReference type="ARBA" id="ARBA00023137"/>
    </source>
</evidence>